<keyword evidence="2" id="KW-0732">Signal</keyword>
<dbReference type="EMBL" id="JAFCJH010000025">
    <property type="protein sequence ID" value="MBR0798279.1"/>
    <property type="molecule type" value="Genomic_DNA"/>
</dbReference>
<evidence type="ECO:0000256" key="1">
    <source>
        <dbReference type="SAM" id="MobiDB-lite"/>
    </source>
</evidence>
<feature type="signal peptide" evidence="2">
    <location>
        <begin position="1"/>
        <end position="25"/>
    </location>
</feature>
<name>A0ABS5FNP3_9BRAD</name>
<comment type="caution">
    <text evidence="3">The sequence shown here is derived from an EMBL/GenBank/DDBJ whole genome shotgun (WGS) entry which is preliminary data.</text>
</comment>
<evidence type="ECO:0000313" key="4">
    <source>
        <dbReference type="Proteomes" id="UP001315278"/>
    </source>
</evidence>
<gene>
    <name evidence="3" type="ORF">JQ615_23100</name>
</gene>
<feature type="compositionally biased region" description="Low complexity" evidence="1">
    <location>
        <begin position="80"/>
        <end position="93"/>
    </location>
</feature>
<evidence type="ECO:0000313" key="3">
    <source>
        <dbReference type="EMBL" id="MBR0798279.1"/>
    </source>
</evidence>
<reference evidence="4" key="1">
    <citation type="journal article" date="2021" name="ISME J.">
        <title>Evolutionary origin and ecological implication of a unique nif island in free-living Bradyrhizobium lineages.</title>
        <authorList>
            <person name="Tao J."/>
        </authorList>
    </citation>
    <scope>NUCLEOTIDE SEQUENCE [LARGE SCALE GENOMIC DNA]</scope>
    <source>
        <strain evidence="4">SZCCT0434</strain>
    </source>
</reference>
<feature type="region of interest" description="Disordered" evidence="1">
    <location>
        <begin position="31"/>
        <end position="101"/>
    </location>
</feature>
<feature type="compositionally biased region" description="Basic and acidic residues" evidence="1">
    <location>
        <begin position="31"/>
        <end position="50"/>
    </location>
</feature>
<dbReference type="Proteomes" id="UP001315278">
    <property type="component" value="Unassembled WGS sequence"/>
</dbReference>
<feature type="chain" id="PRO_5045445065" evidence="2">
    <location>
        <begin position="26"/>
        <end position="101"/>
    </location>
</feature>
<proteinExistence type="predicted"/>
<accession>A0ABS5FNP3</accession>
<keyword evidence="4" id="KW-1185">Reference proteome</keyword>
<protein>
    <submittedName>
        <fullName evidence="3">Uncharacterized protein</fullName>
    </submittedName>
</protein>
<organism evidence="3 4">
    <name type="scientific">Bradyrhizobium jicamae</name>
    <dbReference type="NCBI Taxonomy" id="280332"/>
    <lineage>
        <taxon>Bacteria</taxon>
        <taxon>Pseudomonadati</taxon>
        <taxon>Pseudomonadota</taxon>
        <taxon>Alphaproteobacteria</taxon>
        <taxon>Hyphomicrobiales</taxon>
        <taxon>Nitrobacteraceae</taxon>
        <taxon>Bradyrhizobium</taxon>
    </lineage>
</organism>
<evidence type="ECO:0000256" key="2">
    <source>
        <dbReference type="SAM" id="SignalP"/>
    </source>
</evidence>
<sequence length="101" mass="11070">MRKVVVALMFAVTAGAALIVRPVLAQDHVQKYREEDKEKTPAQEEADKRAQRAYQRSLNAVPDQKPVDPWGIARPENSTPKAAPKKTAAPKQAKPKDAAAN</sequence>
<dbReference type="RefSeq" id="WP_212493675.1">
    <property type="nucleotide sequence ID" value="NZ_JAFCJH010000025.1"/>
</dbReference>